<feature type="binding site" evidence="7">
    <location>
        <position position="136"/>
    </location>
    <ligand>
        <name>Zn(2+)</name>
        <dbReference type="ChEBI" id="CHEBI:29105"/>
    </ligand>
</feature>
<feature type="binding site" evidence="7">
    <location>
        <position position="100"/>
    </location>
    <ligand>
        <name>Zn(2+)</name>
        <dbReference type="ChEBI" id="CHEBI:29105"/>
    </ligand>
</feature>
<keyword evidence="2" id="KW-0678">Repressor</keyword>
<dbReference type="AlphaFoldDB" id="A0A1H2C703"/>
<evidence type="ECO:0000313" key="9">
    <source>
        <dbReference type="EMBL" id="SDT65846.1"/>
    </source>
</evidence>
<evidence type="ECO:0000256" key="1">
    <source>
        <dbReference type="ARBA" id="ARBA00007957"/>
    </source>
</evidence>
<dbReference type="Gene3D" id="3.30.1490.190">
    <property type="match status" value="1"/>
</dbReference>
<dbReference type="GO" id="GO:0008270">
    <property type="term" value="F:zinc ion binding"/>
    <property type="evidence" value="ECO:0007669"/>
    <property type="project" value="TreeGrafter"/>
</dbReference>
<name>A0A1H2C703_MUCMA</name>
<accession>A0A1H2C703</accession>
<keyword evidence="3 7" id="KW-0862">Zinc</keyword>
<proteinExistence type="inferred from homology"/>
<dbReference type="InterPro" id="IPR043135">
    <property type="entry name" value="Fur_C"/>
</dbReference>
<organism evidence="9 10">
    <name type="scientific">Mucilaginibacter mallensis</name>
    <dbReference type="NCBI Taxonomy" id="652787"/>
    <lineage>
        <taxon>Bacteria</taxon>
        <taxon>Pseudomonadati</taxon>
        <taxon>Bacteroidota</taxon>
        <taxon>Sphingobacteriia</taxon>
        <taxon>Sphingobacteriales</taxon>
        <taxon>Sphingobacteriaceae</taxon>
        <taxon>Mucilaginibacter</taxon>
    </lineage>
</organism>
<dbReference type="GO" id="GO:0003700">
    <property type="term" value="F:DNA-binding transcription factor activity"/>
    <property type="evidence" value="ECO:0007669"/>
    <property type="project" value="InterPro"/>
</dbReference>
<dbReference type="GO" id="GO:0000976">
    <property type="term" value="F:transcription cis-regulatory region binding"/>
    <property type="evidence" value="ECO:0007669"/>
    <property type="project" value="TreeGrafter"/>
</dbReference>
<sequence>MNMVAEKKLTEKKINPTAMRLLVLDSLLKQHSAISLSDIEKSLETADRITIYRTLKTFEEKGLIHIIDDGTGSPKYALCAESCDANQHHDLHVHFYCAECKETFCLSNSKIPEVALPDNFTSTEMNLVVKGVCSKCKN</sequence>
<dbReference type="GO" id="GO:0045892">
    <property type="term" value="P:negative regulation of DNA-templated transcription"/>
    <property type="evidence" value="ECO:0007669"/>
    <property type="project" value="TreeGrafter"/>
</dbReference>
<evidence type="ECO:0000256" key="3">
    <source>
        <dbReference type="ARBA" id="ARBA00022833"/>
    </source>
</evidence>
<evidence type="ECO:0000256" key="2">
    <source>
        <dbReference type="ARBA" id="ARBA00022491"/>
    </source>
</evidence>
<dbReference type="Proteomes" id="UP000199679">
    <property type="component" value="Chromosome I"/>
</dbReference>
<evidence type="ECO:0000256" key="5">
    <source>
        <dbReference type="ARBA" id="ARBA00023125"/>
    </source>
</evidence>
<keyword evidence="4" id="KW-0805">Transcription regulation</keyword>
<keyword evidence="6" id="KW-0804">Transcription</keyword>
<dbReference type="InterPro" id="IPR002481">
    <property type="entry name" value="FUR"/>
</dbReference>
<evidence type="ECO:0000256" key="4">
    <source>
        <dbReference type="ARBA" id="ARBA00023015"/>
    </source>
</evidence>
<dbReference type="GO" id="GO:1900376">
    <property type="term" value="P:regulation of secondary metabolite biosynthetic process"/>
    <property type="evidence" value="ECO:0007669"/>
    <property type="project" value="TreeGrafter"/>
</dbReference>
<dbReference type="STRING" id="652787.SAMN05216490_4659"/>
<dbReference type="PANTHER" id="PTHR33202">
    <property type="entry name" value="ZINC UPTAKE REGULATION PROTEIN"/>
    <property type="match status" value="1"/>
</dbReference>
<comment type="cofactor">
    <cofactor evidence="8">
        <name>Mn(2+)</name>
        <dbReference type="ChEBI" id="CHEBI:29035"/>
    </cofactor>
    <cofactor evidence="8">
        <name>Fe(2+)</name>
        <dbReference type="ChEBI" id="CHEBI:29033"/>
    </cofactor>
    <text evidence="8">Binds 1 Mn(2+) or Fe(2+) ion per subunit.</text>
</comment>
<keyword evidence="8" id="KW-0408">Iron</keyword>
<comment type="cofactor">
    <cofactor evidence="7">
        <name>Zn(2+)</name>
        <dbReference type="ChEBI" id="CHEBI:29105"/>
    </cofactor>
    <text evidence="7">Binds 1 zinc ion per subunit.</text>
</comment>
<reference evidence="9 10" key="1">
    <citation type="submission" date="2016-10" db="EMBL/GenBank/DDBJ databases">
        <authorList>
            <person name="de Groot N.N."/>
        </authorList>
    </citation>
    <scope>NUCLEOTIDE SEQUENCE [LARGE SCALE GENOMIC DNA]</scope>
    <source>
        <strain evidence="9 10">MP1X4</strain>
    </source>
</reference>
<gene>
    <name evidence="9" type="ORF">SAMN05216490_4659</name>
</gene>
<feature type="binding site" evidence="8">
    <location>
        <position position="90"/>
    </location>
    <ligand>
        <name>Fe cation</name>
        <dbReference type="ChEBI" id="CHEBI:24875"/>
    </ligand>
</feature>
<dbReference type="PANTHER" id="PTHR33202:SF22">
    <property type="entry name" value="HYDROGEN PEROXIDE SENSITIVE REPRESSOR"/>
    <property type="match status" value="1"/>
</dbReference>
<keyword evidence="10" id="KW-1185">Reference proteome</keyword>
<evidence type="ECO:0000256" key="7">
    <source>
        <dbReference type="PIRSR" id="PIRSR602481-1"/>
    </source>
</evidence>
<keyword evidence="5" id="KW-0238">DNA-binding</keyword>
<feature type="binding site" evidence="8">
    <location>
        <position position="88"/>
    </location>
    <ligand>
        <name>Fe cation</name>
        <dbReference type="ChEBI" id="CHEBI:24875"/>
    </ligand>
</feature>
<dbReference type="Pfam" id="PF01475">
    <property type="entry name" value="FUR"/>
    <property type="match status" value="1"/>
</dbReference>
<keyword evidence="7" id="KW-0479">Metal-binding</keyword>
<dbReference type="OrthoDB" id="594893at2"/>
<dbReference type="InterPro" id="IPR036388">
    <property type="entry name" value="WH-like_DNA-bd_sf"/>
</dbReference>
<protein>
    <submittedName>
        <fullName evidence="9">Fur family transcriptional regulator, ferric uptake regulator</fullName>
    </submittedName>
</protein>
<dbReference type="Gene3D" id="1.10.10.10">
    <property type="entry name" value="Winged helix-like DNA-binding domain superfamily/Winged helix DNA-binding domain"/>
    <property type="match status" value="1"/>
</dbReference>
<evidence type="ECO:0000256" key="6">
    <source>
        <dbReference type="ARBA" id="ARBA00023163"/>
    </source>
</evidence>
<evidence type="ECO:0000256" key="8">
    <source>
        <dbReference type="PIRSR" id="PIRSR602481-2"/>
    </source>
</evidence>
<feature type="binding site" evidence="7">
    <location>
        <position position="133"/>
    </location>
    <ligand>
        <name>Zn(2+)</name>
        <dbReference type="ChEBI" id="CHEBI:29105"/>
    </ligand>
</feature>
<comment type="similarity">
    <text evidence="1">Belongs to the Fur family.</text>
</comment>
<dbReference type="RefSeq" id="WP_091378945.1">
    <property type="nucleotide sequence ID" value="NZ_LT629740.1"/>
</dbReference>
<dbReference type="SUPFAM" id="SSF46785">
    <property type="entry name" value="Winged helix' DNA-binding domain"/>
    <property type="match status" value="1"/>
</dbReference>
<dbReference type="InterPro" id="IPR036390">
    <property type="entry name" value="WH_DNA-bd_sf"/>
</dbReference>
<evidence type="ECO:0000313" key="10">
    <source>
        <dbReference type="Proteomes" id="UP000199679"/>
    </source>
</evidence>
<dbReference type="EMBL" id="LT629740">
    <property type="protein sequence ID" value="SDT65846.1"/>
    <property type="molecule type" value="Genomic_DNA"/>
</dbReference>
<feature type="binding site" evidence="7">
    <location>
        <position position="97"/>
    </location>
    <ligand>
        <name>Zn(2+)</name>
        <dbReference type="ChEBI" id="CHEBI:29105"/>
    </ligand>
</feature>